<comment type="caution">
    <text evidence="1">The sequence shown here is derived from an EMBL/GenBank/DDBJ whole genome shotgun (WGS) entry which is preliminary data.</text>
</comment>
<evidence type="ECO:0000313" key="1">
    <source>
        <dbReference type="EMBL" id="MRX81089.1"/>
    </source>
</evidence>
<dbReference type="EMBL" id="VTFY01000001">
    <property type="protein sequence ID" value="MRX81089.1"/>
    <property type="molecule type" value="Genomic_DNA"/>
</dbReference>
<protein>
    <submittedName>
        <fullName evidence="1">Uncharacterized protein</fullName>
    </submittedName>
</protein>
<sequence length="197" mass="20895">MATDVGAIKVQKGDRDCSSAVCEAWELALDGTAYEGTITRYNWTGGMREAFVGSGLFSWEPMSFNACRGDLYLDESDHTAMCVRNDETTDLLEEFSISETGGVDGEPGDQTGRESWVHGYYVGRWDGILHYNGRTDGGIAVPSGGGAGAPSGDVGELAVRVIAGVYGNGDVRREALGGRYAEVGRILVGSVLLTVVL</sequence>
<accession>A0A6N7RIL4</accession>
<keyword evidence="2" id="KW-1185">Reference proteome</keyword>
<dbReference type="RefSeq" id="WP_154331997.1">
    <property type="nucleotide sequence ID" value="NZ_VTFY01000001.1"/>
</dbReference>
<dbReference type="Proteomes" id="UP000438093">
    <property type="component" value="Unassembled WGS sequence"/>
</dbReference>
<gene>
    <name evidence="1" type="ORF">GJG86_01040</name>
</gene>
<proteinExistence type="predicted"/>
<reference evidence="2" key="1">
    <citation type="submission" date="2019-08" db="EMBL/GenBank/DDBJ databases">
        <title>Arthrobacter sp. nov., isolated from plateau pika and Tibetan wild ass.</title>
        <authorList>
            <person name="Ge Y."/>
        </authorList>
    </citation>
    <scope>NUCLEOTIDE SEQUENCE [LARGE SCALE GENOMIC DNA]</scope>
    <source>
        <strain evidence="2">HF-4214</strain>
    </source>
</reference>
<evidence type="ECO:0000313" key="2">
    <source>
        <dbReference type="Proteomes" id="UP000438093"/>
    </source>
</evidence>
<organism evidence="1 2">
    <name type="scientific">Eggerthella guodeyinii</name>
    <dbReference type="NCBI Taxonomy" id="2690837"/>
    <lineage>
        <taxon>Bacteria</taxon>
        <taxon>Bacillati</taxon>
        <taxon>Actinomycetota</taxon>
        <taxon>Coriobacteriia</taxon>
        <taxon>Eggerthellales</taxon>
        <taxon>Eggerthellaceae</taxon>
        <taxon>Eggerthella</taxon>
    </lineage>
</organism>
<name>A0A6N7RIL4_9ACTN</name>
<dbReference type="AlphaFoldDB" id="A0A6N7RIL4"/>